<evidence type="ECO:0000256" key="5">
    <source>
        <dbReference type="PROSITE-ProRule" id="PRU00108"/>
    </source>
</evidence>
<dbReference type="GO" id="GO:0000981">
    <property type="term" value="F:DNA-binding transcription factor activity, RNA polymerase II-specific"/>
    <property type="evidence" value="ECO:0007669"/>
    <property type="project" value="InterPro"/>
</dbReference>
<dbReference type="GO" id="GO:0030154">
    <property type="term" value="P:cell differentiation"/>
    <property type="evidence" value="ECO:0007669"/>
    <property type="project" value="TreeGrafter"/>
</dbReference>
<dbReference type="Pfam" id="PF00046">
    <property type="entry name" value="Homeodomain"/>
    <property type="match status" value="1"/>
</dbReference>
<feature type="compositionally biased region" description="Low complexity" evidence="7">
    <location>
        <begin position="92"/>
        <end position="102"/>
    </location>
</feature>
<keyword evidence="2 5" id="KW-0238">DNA-binding</keyword>
<evidence type="ECO:0000256" key="1">
    <source>
        <dbReference type="ARBA" id="ARBA00004123"/>
    </source>
</evidence>
<dbReference type="SMART" id="SM00389">
    <property type="entry name" value="HOX"/>
    <property type="match status" value="1"/>
</dbReference>
<sequence>MKDTRWVMEGEAMAGLVKLRRLSEKSYLGLIGYKYKTRTQVDVLKKIFEITHYPSHDTRLNLAILLNISPRTIQIWFQNSRSVSRGAKKKGSPSGQGSPGKPKIKIINSLTIPVKYIIWLILNSSSYSQIGN</sequence>
<feature type="region of interest" description="Disordered" evidence="7">
    <location>
        <begin position="82"/>
        <end position="102"/>
    </location>
</feature>
<evidence type="ECO:0000313" key="10">
    <source>
        <dbReference type="Proteomes" id="UP000010094"/>
    </source>
</evidence>
<feature type="DNA-binding region" description="Homeobox" evidence="5">
    <location>
        <begin position="39"/>
        <end position="88"/>
    </location>
</feature>
<evidence type="ECO:0000313" key="9">
    <source>
        <dbReference type="EMBL" id="AFN83754.1"/>
    </source>
</evidence>
<evidence type="ECO:0000256" key="6">
    <source>
        <dbReference type="RuleBase" id="RU000682"/>
    </source>
</evidence>
<dbReference type="InterPro" id="IPR009057">
    <property type="entry name" value="Homeodomain-like_sf"/>
</dbReference>
<reference evidence="9" key="1">
    <citation type="journal article" date="2012" name="Proc. Natl. Acad. Sci. U.S.A.">
        <title>Gain and loss of multiple functionally related, horizontally transferred genes in the reduced genomes of two microsporidian parasites.</title>
        <authorList>
            <person name="Pombert J.-F."/>
            <person name="Selman M."/>
            <person name="Burki F."/>
            <person name="Bardell F.T."/>
            <person name="Farinelli L."/>
            <person name="Solter L.F."/>
            <person name="Whitman D.W."/>
            <person name="Weiss L.M."/>
            <person name="Corradi N."/>
            <person name="Keeling P.J."/>
        </authorList>
    </citation>
    <scope>NUCLEOTIDE SEQUENCE [LARGE SCALE GENOMIC DNA]</scope>
    <source>
        <strain evidence="9">SJ-2008</strain>
    </source>
</reference>
<evidence type="ECO:0000256" key="3">
    <source>
        <dbReference type="ARBA" id="ARBA00023155"/>
    </source>
</evidence>
<dbReference type="OrthoDB" id="2194933at2759"/>
<dbReference type="Proteomes" id="UP000010094">
    <property type="component" value="Chromosome IXb"/>
</dbReference>
<name>I7API3_ENCRO</name>
<evidence type="ECO:0000256" key="7">
    <source>
        <dbReference type="SAM" id="MobiDB-lite"/>
    </source>
</evidence>
<evidence type="ECO:0000256" key="2">
    <source>
        <dbReference type="ARBA" id="ARBA00023125"/>
    </source>
</evidence>
<dbReference type="GO" id="GO:0005634">
    <property type="term" value="C:nucleus"/>
    <property type="evidence" value="ECO:0007669"/>
    <property type="project" value="UniProtKB-SubCell"/>
</dbReference>
<dbReference type="PANTHER" id="PTHR24324:SF5">
    <property type="entry name" value="HEMATOPOIETICALLY-EXPRESSED HOMEOBOX PROTEIN HHEX"/>
    <property type="match status" value="1"/>
</dbReference>
<keyword evidence="4 5" id="KW-0539">Nucleus</keyword>
<protein>
    <submittedName>
        <fullName evidence="9">Homeodomain-containing transcription factor</fullName>
    </submittedName>
</protein>
<dbReference type="RefSeq" id="XP_009265251.1">
    <property type="nucleotide sequence ID" value="XM_009266976.1"/>
</dbReference>
<dbReference type="InterPro" id="IPR001356">
    <property type="entry name" value="HD"/>
</dbReference>
<dbReference type="EMBL" id="CP003527">
    <property type="protein sequence ID" value="AFN83754.1"/>
    <property type="molecule type" value="Genomic_DNA"/>
</dbReference>
<dbReference type="PROSITE" id="PS00027">
    <property type="entry name" value="HOMEOBOX_1"/>
    <property type="match status" value="1"/>
</dbReference>
<dbReference type="PANTHER" id="PTHR24324">
    <property type="entry name" value="HOMEOBOX PROTEIN HHEX"/>
    <property type="match status" value="1"/>
</dbReference>
<dbReference type="InterPro" id="IPR051000">
    <property type="entry name" value="Homeobox_DNA-bind_prot"/>
</dbReference>
<dbReference type="Gene3D" id="1.10.10.60">
    <property type="entry name" value="Homeodomain-like"/>
    <property type="match status" value="1"/>
</dbReference>
<comment type="subcellular location">
    <subcellularLocation>
        <location evidence="1 5 6">Nucleus</location>
    </subcellularLocation>
</comment>
<keyword evidence="10" id="KW-1185">Reference proteome</keyword>
<dbReference type="GeneID" id="20564362"/>
<dbReference type="AlphaFoldDB" id="I7API3"/>
<dbReference type="PROSITE" id="PS50071">
    <property type="entry name" value="HOMEOBOX_2"/>
    <property type="match status" value="1"/>
</dbReference>
<gene>
    <name evidence="9" type="ordered locus">EROM_091380</name>
</gene>
<dbReference type="SUPFAM" id="SSF46689">
    <property type="entry name" value="Homeodomain-like"/>
    <property type="match status" value="1"/>
</dbReference>
<feature type="domain" description="Homeobox" evidence="8">
    <location>
        <begin position="37"/>
        <end position="87"/>
    </location>
</feature>
<dbReference type="GO" id="GO:0000978">
    <property type="term" value="F:RNA polymerase II cis-regulatory region sequence-specific DNA binding"/>
    <property type="evidence" value="ECO:0007669"/>
    <property type="project" value="TreeGrafter"/>
</dbReference>
<evidence type="ECO:0000256" key="4">
    <source>
        <dbReference type="ARBA" id="ARBA00023242"/>
    </source>
</evidence>
<dbReference type="InterPro" id="IPR017970">
    <property type="entry name" value="Homeobox_CS"/>
</dbReference>
<dbReference type="VEuPathDB" id="MicrosporidiaDB:EROM_091380"/>
<keyword evidence="3 5" id="KW-0371">Homeobox</keyword>
<dbReference type="CDD" id="cd00086">
    <property type="entry name" value="homeodomain"/>
    <property type="match status" value="1"/>
</dbReference>
<evidence type="ECO:0000259" key="8">
    <source>
        <dbReference type="PROSITE" id="PS50071"/>
    </source>
</evidence>
<dbReference type="KEGG" id="ero:EROM_091380"/>
<accession>I7API3</accession>
<proteinExistence type="predicted"/>
<organism evidence="9 10">
    <name type="scientific">Encephalitozoon romaleae (strain SJ-2008)</name>
    <name type="common">Microsporidian parasite</name>
    <dbReference type="NCBI Taxonomy" id="1178016"/>
    <lineage>
        <taxon>Eukaryota</taxon>
        <taxon>Fungi</taxon>
        <taxon>Fungi incertae sedis</taxon>
        <taxon>Microsporidia</taxon>
        <taxon>Unikaryonidae</taxon>
        <taxon>Encephalitozoon</taxon>
    </lineage>
</organism>
<dbReference type="HOGENOM" id="CLU_128308_1_0_1"/>